<gene>
    <name evidence="2" type="ORF">COOX1_2973</name>
</gene>
<proteinExistence type="predicted"/>
<feature type="region of interest" description="Disordered" evidence="1">
    <location>
        <begin position="27"/>
        <end position="50"/>
    </location>
</feature>
<sequence length="70" mass="8189">MPMRNGNFAVWIFTAVAVVRVRSVPMRNGNPNHQCANQNRRDKVRSVPMRNGNFRSPFGWRRSRRFVACL</sequence>
<feature type="compositionally biased region" description="Polar residues" evidence="1">
    <location>
        <begin position="29"/>
        <end position="38"/>
    </location>
</feature>
<evidence type="ECO:0000313" key="2">
    <source>
        <dbReference type="EMBL" id="CAB3395560.1"/>
    </source>
</evidence>
<dbReference type="AlphaFoldDB" id="A0A6F9EGY6"/>
<dbReference type="EMBL" id="LR792683">
    <property type="protein sequence ID" value="CAB3395560.1"/>
    <property type="molecule type" value="Genomic_DNA"/>
</dbReference>
<name>A0A6F9EGY6_9BACL</name>
<evidence type="ECO:0000256" key="1">
    <source>
        <dbReference type="SAM" id="MobiDB-lite"/>
    </source>
</evidence>
<dbReference type="Proteomes" id="UP000502196">
    <property type="component" value="Chromosome"/>
</dbReference>
<accession>A0A6F9EGY6</accession>
<evidence type="ECO:0000313" key="3">
    <source>
        <dbReference type="Proteomes" id="UP000502196"/>
    </source>
</evidence>
<protein>
    <submittedName>
        <fullName evidence="2">Uncharacterized protein</fullName>
    </submittedName>
</protein>
<reference evidence="2 3" key="1">
    <citation type="submission" date="2020-04" db="EMBL/GenBank/DDBJ databases">
        <authorList>
            <person name="Hogendoorn C."/>
        </authorList>
    </citation>
    <scope>NUCLEOTIDE SEQUENCE [LARGE SCALE GENOMIC DNA]</scope>
    <source>
        <strain evidence="2">COOX1</strain>
    </source>
</reference>
<organism evidence="2 3">
    <name type="scientific">Kyrpidia spormannii</name>
    <dbReference type="NCBI Taxonomy" id="2055160"/>
    <lineage>
        <taxon>Bacteria</taxon>
        <taxon>Bacillati</taxon>
        <taxon>Bacillota</taxon>
        <taxon>Bacilli</taxon>
        <taxon>Bacillales</taxon>
        <taxon>Alicyclobacillaceae</taxon>
        <taxon>Kyrpidia</taxon>
    </lineage>
</organism>